<comment type="catalytic activity">
    <reaction evidence="13">
        <text>DNA(n) + a 2'-deoxyribonucleoside 5'-triphosphate = DNA(n+1) + diphosphate</text>
        <dbReference type="Rhea" id="RHEA:22508"/>
        <dbReference type="Rhea" id="RHEA-COMP:17339"/>
        <dbReference type="Rhea" id="RHEA-COMP:17340"/>
        <dbReference type="ChEBI" id="CHEBI:33019"/>
        <dbReference type="ChEBI" id="CHEBI:61560"/>
        <dbReference type="ChEBI" id="CHEBI:173112"/>
        <dbReference type="EC" id="2.7.7.49"/>
    </reaction>
</comment>
<evidence type="ECO:0000256" key="14">
    <source>
        <dbReference type="ARBA" id="ARBA00049244"/>
    </source>
</evidence>
<evidence type="ECO:0000256" key="8">
    <source>
        <dbReference type="ARBA" id="ARBA00022884"/>
    </source>
</evidence>
<keyword evidence="2" id="KW-0548">Nucleotidyltransferase</keyword>
<dbReference type="GO" id="GO:0004519">
    <property type="term" value="F:endonuclease activity"/>
    <property type="evidence" value="ECO:0007669"/>
    <property type="project" value="UniProtKB-KW"/>
</dbReference>
<reference evidence="16" key="1">
    <citation type="submission" date="2021-03" db="EMBL/GenBank/DDBJ databases">
        <title>Draft genome sequence of rust myrtle Austropuccinia psidii MF-1, a brazilian biotype.</title>
        <authorList>
            <person name="Quecine M.C."/>
            <person name="Pachon D.M.R."/>
            <person name="Bonatelli M.L."/>
            <person name="Correr F.H."/>
            <person name="Franceschini L.M."/>
            <person name="Leite T.F."/>
            <person name="Margarido G.R.A."/>
            <person name="Almeida C.A."/>
            <person name="Ferrarezi J.A."/>
            <person name="Labate C.A."/>
        </authorList>
    </citation>
    <scope>NUCLEOTIDE SEQUENCE</scope>
    <source>
        <strain evidence="16">MF-1</strain>
    </source>
</reference>
<evidence type="ECO:0000313" key="17">
    <source>
        <dbReference type="Proteomes" id="UP000765509"/>
    </source>
</evidence>
<name>A0A9Q3ITS1_9BASI</name>
<dbReference type="GO" id="GO:0005634">
    <property type="term" value="C:nucleus"/>
    <property type="evidence" value="ECO:0007669"/>
    <property type="project" value="UniProtKB-ARBA"/>
</dbReference>
<dbReference type="SUPFAM" id="SSF53098">
    <property type="entry name" value="Ribonuclease H-like"/>
    <property type="match status" value="1"/>
</dbReference>
<protein>
    <recommendedName>
        <fullName evidence="15">Integrase catalytic domain-containing protein</fullName>
    </recommendedName>
</protein>
<gene>
    <name evidence="16" type="ORF">O181_089415</name>
</gene>
<evidence type="ECO:0000256" key="6">
    <source>
        <dbReference type="ARBA" id="ARBA00022801"/>
    </source>
</evidence>
<evidence type="ECO:0000256" key="4">
    <source>
        <dbReference type="ARBA" id="ARBA00022723"/>
    </source>
</evidence>
<dbReference type="Gene3D" id="3.30.420.10">
    <property type="entry name" value="Ribonuclease H-like superfamily/Ribonuclease H"/>
    <property type="match status" value="1"/>
</dbReference>
<organism evidence="16 17">
    <name type="scientific">Austropuccinia psidii MF-1</name>
    <dbReference type="NCBI Taxonomy" id="1389203"/>
    <lineage>
        <taxon>Eukaryota</taxon>
        <taxon>Fungi</taxon>
        <taxon>Dikarya</taxon>
        <taxon>Basidiomycota</taxon>
        <taxon>Pucciniomycotina</taxon>
        <taxon>Pucciniomycetes</taxon>
        <taxon>Pucciniales</taxon>
        <taxon>Sphaerophragmiaceae</taxon>
        <taxon>Austropuccinia</taxon>
    </lineage>
</organism>
<dbReference type="GO" id="GO:0003887">
    <property type="term" value="F:DNA-directed DNA polymerase activity"/>
    <property type="evidence" value="ECO:0007669"/>
    <property type="project" value="UniProtKB-KW"/>
</dbReference>
<keyword evidence="11" id="KW-0239">DNA-directed DNA polymerase</keyword>
<dbReference type="GO" id="GO:0032196">
    <property type="term" value="P:transposition"/>
    <property type="evidence" value="ECO:0007669"/>
    <property type="project" value="UniProtKB-KW"/>
</dbReference>
<evidence type="ECO:0000256" key="11">
    <source>
        <dbReference type="ARBA" id="ARBA00022932"/>
    </source>
</evidence>
<keyword evidence="6" id="KW-0378">Hydrolase</keyword>
<dbReference type="GO" id="GO:0016787">
    <property type="term" value="F:hydrolase activity"/>
    <property type="evidence" value="ECO:0007669"/>
    <property type="project" value="UniProtKB-KW"/>
</dbReference>
<keyword evidence="17" id="KW-1185">Reference proteome</keyword>
<dbReference type="InterPro" id="IPR012337">
    <property type="entry name" value="RNaseH-like_sf"/>
</dbReference>
<proteinExistence type="predicted"/>
<evidence type="ECO:0000256" key="12">
    <source>
        <dbReference type="ARBA" id="ARBA00023172"/>
    </source>
</evidence>
<evidence type="ECO:0000256" key="10">
    <source>
        <dbReference type="ARBA" id="ARBA00022918"/>
    </source>
</evidence>
<dbReference type="EMBL" id="AVOT02055071">
    <property type="protein sequence ID" value="MBW0549700.1"/>
    <property type="molecule type" value="Genomic_DNA"/>
</dbReference>
<dbReference type="InterPro" id="IPR039537">
    <property type="entry name" value="Retrotran_Ty1/copia-like"/>
</dbReference>
<dbReference type="InterPro" id="IPR001584">
    <property type="entry name" value="Integrase_cat-core"/>
</dbReference>
<evidence type="ECO:0000313" key="16">
    <source>
        <dbReference type="EMBL" id="MBW0549700.1"/>
    </source>
</evidence>
<keyword evidence="5" id="KW-0255">Endonuclease</keyword>
<dbReference type="Pfam" id="PF25597">
    <property type="entry name" value="SH3_retrovirus"/>
    <property type="match status" value="1"/>
</dbReference>
<evidence type="ECO:0000256" key="9">
    <source>
        <dbReference type="ARBA" id="ARBA00022908"/>
    </source>
</evidence>
<comment type="catalytic activity">
    <reaction evidence="14">
        <text>DNA(n) + a 2'-deoxyribonucleoside 5'-triphosphate = DNA(n+1) + diphosphate</text>
        <dbReference type="Rhea" id="RHEA:22508"/>
        <dbReference type="Rhea" id="RHEA-COMP:17339"/>
        <dbReference type="Rhea" id="RHEA-COMP:17340"/>
        <dbReference type="ChEBI" id="CHEBI:33019"/>
        <dbReference type="ChEBI" id="CHEBI:61560"/>
        <dbReference type="ChEBI" id="CHEBI:173112"/>
        <dbReference type="EC" id="2.7.7.7"/>
    </reaction>
</comment>
<keyword evidence="7" id="KW-0460">Magnesium</keyword>
<dbReference type="GO" id="GO:0003964">
    <property type="term" value="F:RNA-directed DNA polymerase activity"/>
    <property type="evidence" value="ECO:0007669"/>
    <property type="project" value="UniProtKB-KW"/>
</dbReference>
<dbReference type="GO" id="GO:0046872">
    <property type="term" value="F:metal ion binding"/>
    <property type="evidence" value="ECO:0007669"/>
    <property type="project" value="UniProtKB-KW"/>
</dbReference>
<dbReference type="PANTHER" id="PTHR42648:SF11">
    <property type="entry name" value="TRANSPOSON TY4-P GAG-POL POLYPROTEIN"/>
    <property type="match status" value="1"/>
</dbReference>
<evidence type="ECO:0000256" key="2">
    <source>
        <dbReference type="ARBA" id="ARBA00022695"/>
    </source>
</evidence>
<evidence type="ECO:0000256" key="3">
    <source>
        <dbReference type="ARBA" id="ARBA00022722"/>
    </source>
</evidence>
<keyword evidence="8" id="KW-0694">RNA-binding</keyword>
<dbReference type="OrthoDB" id="4096181at2759"/>
<keyword evidence="4" id="KW-0479">Metal-binding</keyword>
<evidence type="ECO:0000256" key="1">
    <source>
        <dbReference type="ARBA" id="ARBA00022578"/>
    </source>
</evidence>
<sequence length="397" mass="44076">MDLCGPISPLSKGKNKYILQIVDGYLNYRFAYMLSQKSLAFEAFKASKAYSETQTNFRVRQVVTDNGGEFIGNNFKKLLENEGIECLLTAPHTLQQNPFSERANRILLERTSCLLLDSKLDKSWWGEALSTANYLLNRTPVASIGFKMPFSLFFGKYLKTDSLHPFGCLVYINIDKASLTSKLSSQSNRGFFLAYAKGHKNYKVFNMLTGKLQITHACTFNDMSIRLENPSENPAVVFTILSIEAYTPVPVLTAAEVEDSNGVSSCGSSLPPSCARSGHTDDELAADAAESRSLEPTQSLPKGWVMENVPMIAPNDISSSIYTLNILNSKRSGGQNFAIATSMAKSYSQAISHEKSMDSKEAIANKISIIEENNDWVPVKCEPLRYDYIPKKVTRNI</sequence>
<keyword evidence="1" id="KW-0815">Transposition</keyword>
<feature type="domain" description="Integrase catalytic" evidence="15">
    <location>
        <begin position="1"/>
        <end position="157"/>
    </location>
</feature>
<dbReference type="PROSITE" id="PS50994">
    <property type="entry name" value="INTEGRASE"/>
    <property type="match status" value="1"/>
</dbReference>
<dbReference type="AlphaFoldDB" id="A0A9Q3ITS1"/>
<evidence type="ECO:0000256" key="13">
    <source>
        <dbReference type="ARBA" id="ARBA00048173"/>
    </source>
</evidence>
<dbReference type="InterPro" id="IPR057670">
    <property type="entry name" value="SH3_retrovirus"/>
</dbReference>
<dbReference type="GO" id="GO:0015074">
    <property type="term" value="P:DNA integration"/>
    <property type="evidence" value="ECO:0007669"/>
    <property type="project" value="UniProtKB-KW"/>
</dbReference>
<evidence type="ECO:0000256" key="7">
    <source>
        <dbReference type="ARBA" id="ARBA00022842"/>
    </source>
</evidence>
<keyword evidence="9" id="KW-0229">DNA integration</keyword>
<evidence type="ECO:0000256" key="5">
    <source>
        <dbReference type="ARBA" id="ARBA00022759"/>
    </source>
</evidence>
<keyword evidence="12" id="KW-0233">DNA recombination</keyword>
<dbReference type="PANTHER" id="PTHR42648">
    <property type="entry name" value="TRANSPOSASE, PUTATIVE-RELATED"/>
    <property type="match status" value="1"/>
</dbReference>
<evidence type="ECO:0000259" key="15">
    <source>
        <dbReference type="PROSITE" id="PS50994"/>
    </source>
</evidence>
<dbReference type="Proteomes" id="UP000765509">
    <property type="component" value="Unassembled WGS sequence"/>
</dbReference>
<keyword evidence="3" id="KW-0540">Nuclease</keyword>
<keyword evidence="11" id="KW-0808">Transferase</keyword>
<comment type="caution">
    <text evidence="16">The sequence shown here is derived from an EMBL/GenBank/DDBJ whole genome shotgun (WGS) entry which is preliminary data.</text>
</comment>
<dbReference type="InterPro" id="IPR036397">
    <property type="entry name" value="RNaseH_sf"/>
</dbReference>
<keyword evidence="10" id="KW-0695">RNA-directed DNA polymerase</keyword>
<dbReference type="GO" id="GO:0006310">
    <property type="term" value="P:DNA recombination"/>
    <property type="evidence" value="ECO:0007669"/>
    <property type="project" value="UniProtKB-KW"/>
</dbReference>
<accession>A0A9Q3ITS1</accession>
<dbReference type="GO" id="GO:0003723">
    <property type="term" value="F:RNA binding"/>
    <property type="evidence" value="ECO:0007669"/>
    <property type="project" value="UniProtKB-KW"/>
</dbReference>